<feature type="compositionally biased region" description="Polar residues" evidence="1">
    <location>
        <begin position="542"/>
        <end position="556"/>
    </location>
</feature>
<evidence type="ECO:0000256" key="1">
    <source>
        <dbReference type="SAM" id="MobiDB-lite"/>
    </source>
</evidence>
<feature type="compositionally biased region" description="Low complexity" evidence="1">
    <location>
        <begin position="557"/>
        <end position="570"/>
    </location>
</feature>
<feature type="region of interest" description="Disordered" evidence="1">
    <location>
        <begin position="132"/>
        <end position="168"/>
    </location>
</feature>
<sequence length="600" mass="65310">MNRLRTTLNRDKTFSKNSHAPSSTAHMKGNSSESSNDGGGSGGGRTKNTRGTMRQMTTRSASFMRDDSKVDVNREDIMQKLKRGWEEQTKWLIELFRKKKSFGGHDDKGAVVADNDQLGDIHEDRTQSPAALANNDQLSDNHGDRTQSPTALTNNDQQPTGDSTNPHVDMPFDTEDNDYFCFYDIVASYVAIPKSHSEPNLLRHTNLSPRATTVRLRQGSHDSGPTINKRNSHTSYGSGGGFGHGRSDSLTDTLFSPPGDTLNMDTIGSEGGVAPSFADGIAIVEDISESNPRESVIDPAQLIMDEKVVGIKPVEDKDIDHINVVETAVVKYQPGPAILQLSESGVEEQDATDLDAAWVPTNRYGRLFAGQHVLDTTLVRIEQPNAQSTILDYPQGSLISPPPLSLDSEVSPRQLQPLQNMVQMTVIDPPFAQRYESIEVLQASSEAWEWSGQDGPGMQIYDIDMDAFPKPPPISSAPIVLESAPFDSSPSTLPAIPTRSSSRGLHTQPLTIYDRRTCAPTTLHLGDLPPPLKTFSHYRSNSVPPTPSWSTHNTMTPGSPSSVGSPFGSGTHTPMTPRSPLALVPRTQMPLSNDGGYGYL</sequence>
<dbReference type="EMBL" id="JANBPU010000278">
    <property type="protein sequence ID" value="KAJ1913226.1"/>
    <property type="molecule type" value="Genomic_DNA"/>
</dbReference>
<evidence type="ECO:0000313" key="3">
    <source>
        <dbReference type="Proteomes" id="UP001150538"/>
    </source>
</evidence>
<reference evidence="2" key="1">
    <citation type="submission" date="2022-07" db="EMBL/GenBank/DDBJ databases">
        <title>Phylogenomic reconstructions and comparative analyses of Kickxellomycotina fungi.</title>
        <authorList>
            <person name="Reynolds N.K."/>
            <person name="Stajich J.E."/>
            <person name="Barry K."/>
            <person name="Grigoriev I.V."/>
            <person name="Crous P."/>
            <person name="Smith M.E."/>
        </authorList>
    </citation>
    <scope>NUCLEOTIDE SEQUENCE</scope>
    <source>
        <strain evidence="2">NBRC 100468</strain>
    </source>
</reference>
<protein>
    <submittedName>
        <fullName evidence="2">Uncharacterized protein</fullName>
    </submittedName>
</protein>
<feature type="region of interest" description="Disordered" evidence="1">
    <location>
        <begin position="214"/>
        <end position="261"/>
    </location>
</feature>
<dbReference type="AlphaFoldDB" id="A0A9W7ZPL4"/>
<evidence type="ECO:0000313" key="2">
    <source>
        <dbReference type="EMBL" id="KAJ1913226.1"/>
    </source>
</evidence>
<feature type="compositionally biased region" description="Polar residues" evidence="1">
    <location>
        <begin position="15"/>
        <end position="25"/>
    </location>
</feature>
<proteinExistence type="predicted"/>
<feature type="region of interest" description="Disordered" evidence="1">
    <location>
        <begin position="1"/>
        <end position="67"/>
    </location>
</feature>
<feature type="region of interest" description="Disordered" evidence="1">
    <location>
        <begin position="542"/>
        <end position="600"/>
    </location>
</feature>
<keyword evidence="3" id="KW-1185">Reference proteome</keyword>
<feature type="compositionally biased region" description="Polar residues" evidence="1">
    <location>
        <begin position="146"/>
        <end position="166"/>
    </location>
</feature>
<dbReference type="Proteomes" id="UP001150538">
    <property type="component" value="Unassembled WGS sequence"/>
</dbReference>
<accession>A0A9W7ZPL4</accession>
<gene>
    <name evidence="2" type="ORF">H4219_005303</name>
</gene>
<comment type="caution">
    <text evidence="2">The sequence shown here is derived from an EMBL/GenBank/DDBJ whole genome shotgun (WGS) entry which is preliminary data.</text>
</comment>
<name>A0A9W7ZPL4_9FUNG</name>
<organism evidence="2 3">
    <name type="scientific">Mycoemilia scoparia</name>
    <dbReference type="NCBI Taxonomy" id="417184"/>
    <lineage>
        <taxon>Eukaryota</taxon>
        <taxon>Fungi</taxon>
        <taxon>Fungi incertae sedis</taxon>
        <taxon>Zoopagomycota</taxon>
        <taxon>Kickxellomycotina</taxon>
        <taxon>Kickxellomycetes</taxon>
        <taxon>Kickxellales</taxon>
        <taxon>Kickxellaceae</taxon>
        <taxon>Mycoemilia</taxon>
    </lineage>
</organism>